<keyword evidence="2" id="KW-0479">Metal-binding</keyword>
<name>A0ABW8EWE3_9BURK</name>
<dbReference type="PANTHER" id="PTHR16557">
    <property type="entry name" value="ALKYLATED DNA REPAIR PROTEIN ALKB-RELATED"/>
    <property type="match status" value="1"/>
</dbReference>
<evidence type="ECO:0000256" key="5">
    <source>
        <dbReference type="ARBA" id="ARBA00023004"/>
    </source>
</evidence>
<dbReference type="Proteomes" id="UP001617427">
    <property type="component" value="Unassembled WGS sequence"/>
</dbReference>
<dbReference type="InterPro" id="IPR027450">
    <property type="entry name" value="AlkB-like"/>
</dbReference>
<proteinExistence type="predicted"/>
<evidence type="ECO:0000313" key="7">
    <source>
        <dbReference type="EMBL" id="MFJ3045762.1"/>
    </source>
</evidence>
<keyword evidence="4 7" id="KW-0560">Oxidoreductase</keyword>
<dbReference type="EC" id="1.14.11.33" evidence="7"/>
<dbReference type="Gene3D" id="2.60.120.590">
    <property type="entry name" value="Alpha-ketoglutarate-dependent dioxygenase AlkB-like"/>
    <property type="match status" value="1"/>
</dbReference>
<gene>
    <name evidence="7" type="primary">alkB</name>
    <name evidence="7" type="ORF">ACIPEN_08035</name>
</gene>
<evidence type="ECO:0000259" key="6">
    <source>
        <dbReference type="PROSITE" id="PS51471"/>
    </source>
</evidence>
<keyword evidence="5" id="KW-0408">Iron</keyword>
<feature type="domain" description="Fe2OG dioxygenase" evidence="6">
    <location>
        <begin position="116"/>
        <end position="216"/>
    </location>
</feature>
<evidence type="ECO:0000256" key="4">
    <source>
        <dbReference type="ARBA" id="ARBA00023002"/>
    </source>
</evidence>
<dbReference type="InterPro" id="IPR004574">
    <property type="entry name" value="Alkb"/>
</dbReference>
<keyword evidence="8" id="KW-1185">Reference proteome</keyword>
<evidence type="ECO:0000313" key="8">
    <source>
        <dbReference type="Proteomes" id="UP001617427"/>
    </source>
</evidence>
<dbReference type="GO" id="GO:0035516">
    <property type="term" value="F:broad specificity oxidative DNA demethylase activity"/>
    <property type="evidence" value="ECO:0007669"/>
    <property type="project" value="UniProtKB-EC"/>
</dbReference>
<dbReference type="SUPFAM" id="SSF51197">
    <property type="entry name" value="Clavaminate synthase-like"/>
    <property type="match status" value="1"/>
</dbReference>
<dbReference type="RefSeq" id="WP_402699508.1">
    <property type="nucleotide sequence ID" value="NZ_JBIUZV010000003.1"/>
</dbReference>
<dbReference type="PANTHER" id="PTHR16557:SF2">
    <property type="entry name" value="NUCLEIC ACID DIOXYGENASE ALKBH1"/>
    <property type="match status" value="1"/>
</dbReference>
<dbReference type="Pfam" id="PF13532">
    <property type="entry name" value="2OG-FeII_Oxy_2"/>
    <property type="match status" value="1"/>
</dbReference>
<keyword evidence="3" id="KW-0223">Dioxygenase</keyword>
<accession>A0ABW8EWE3</accession>
<comment type="caution">
    <text evidence="7">The sequence shown here is derived from an EMBL/GenBank/DDBJ whole genome shotgun (WGS) entry which is preliminary data.</text>
</comment>
<dbReference type="PROSITE" id="PS51471">
    <property type="entry name" value="FE2OG_OXY"/>
    <property type="match status" value="1"/>
</dbReference>
<evidence type="ECO:0000256" key="2">
    <source>
        <dbReference type="ARBA" id="ARBA00022723"/>
    </source>
</evidence>
<protein>
    <submittedName>
        <fullName evidence="7">DNA oxidative demethylase AlkB</fullName>
        <ecNumber evidence="7">1.14.11.33</ecNumber>
    </submittedName>
</protein>
<dbReference type="InterPro" id="IPR005123">
    <property type="entry name" value="Oxoglu/Fe-dep_dioxygenase_dom"/>
</dbReference>
<dbReference type="EMBL" id="JBIUZV010000003">
    <property type="protein sequence ID" value="MFJ3045762.1"/>
    <property type="molecule type" value="Genomic_DNA"/>
</dbReference>
<dbReference type="InterPro" id="IPR037151">
    <property type="entry name" value="AlkB-like_sf"/>
</dbReference>
<reference evidence="7 8" key="1">
    <citation type="submission" date="2024-10" db="EMBL/GenBank/DDBJ databases">
        <title>The Natural Products Discovery Center: Release of the First 8490 Sequenced Strains for Exploring Actinobacteria Biosynthetic Diversity.</title>
        <authorList>
            <person name="Kalkreuter E."/>
            <person name="Kautsar S.A."/>
            <person name="Yang D."/>
            <person name="Bader C.D."/>
            <person name="Teijaro C.N."/>
            <person name="Fluegel L."/>
            <person name="Davis C.M."/>
            <person name="Simpson J.R."/>
            <person name="Lauterbach L."/>
            <person name="Steele A.D."/>
            <person name="Gui C."/>
            <person name="Meng S."/>
            <person name="Li G."/>
            <person name="Viehrig K."/>
            <person name="Ye F."/>
            <person name="Su P."/>
            <person name="Kiefer A.F."/>
            <person name="Nichols A."/>
            <person name="Cepeda A.J."/>
            <person name="Yan W."/>
            <person name="Fan B."/>
            <person name="Jiang Y."/>
            <person name="Adhikari A."/>
            <person name="Zheng C.-J."/>
            <person name="Schuster L."/>
            <person name="Cowan T.M."/>
            <person name="Smanski M.J."/>
            <person name="Chevrette M.G."/>
            <person name="De Carvalho L.P.S."/>
            <person name="Shen B."/>
        </authorList>
    </citation>
    <scope>NUCLEOTIDE SEQUENCE [LARGE SCALE GENOMIC DNA]</scope>
    <source>
        <strain evidence="7 8">NPDC087045</strain>
    </source>
</reference>
<sequence length="216" mass="23890">MTFDLFADLPAPPSREPITEGAVLLRAFAAGEVRELMQAIDAVIAQAPLRHMQTPGGFRMSVAMSNCGQYGWVTDRRGYRYQHEDPLSGHPWPGMPAAFTQLAARAAQEAGFANFTPDACLVNRYEPGARMSLHQDKNELDMAQPIVSVSLGLPATFMFGGMERSERPRRMRLESGDVVVWGGPARLLFHGVDILAEGEHPLTGRCRYNLTFRCAR</sequence>
<dbReference type="NCBIfam" id="NF011930">
    <property type="entry name" value="PRK15401.1"/>
    <property type="match status" value="1"/>
</dbReference>
<evidence type="ECO:0000256" key="1">
    <source>
        <dbReference type="ARBA" id="ARBA00001954"/>
    </source>
</evidence>
<comment type="cofactor">
    <cofactor evidence="1">
        <name>Fe(2+)</name>
        <dbReference type="ChEBI" id="CHEBI:29033"/>
    </cofactor>
</comment>
<organism evidence="7 8">
    <name type="scientific">Herbaspirillum chlorophenolicum</name>
    <dbReference type="NCBI Taxonomy" id="211589"/>
    <lineage>
        <taxon>Bacteria</taxon>
        <taxon>Pseudomonadati</taxon>
        <taxon>Pseudomonadota</taxon>
        <taxon>Betaproteobacteria</taxon>
        <taxon>Burkholderiales</taxon>
        <taxon>Oxalobacteraceae</taxon>
        <taxon>Herbaspirillum</taxon>
    </lineage>
</organism>
<evidence type="ECO:0000256" key="3">
    <source>
        <dbReference type="ARBA" id="ARBA00022964"/>
    </source>
</evidence>